<evidence type="ECO:0000256" key="1">
    <source>
        <dbReference type="SAM" id="MobiDB-lite"/>
    </source>
</evidence>
<feature type="compositionally biased region" description="Basic and acidic residues" evidence="1">
    <location>
        <begin position="313"/>
        <end position="322"/>
    </location>
</feature>
<feature type="compositionally biased region" description="Acidic residues" evidence="1">
    <location>
        <begin position="474"/>
        <end position="490"/>
    </location>
</feature>
<reference evidence="3 4" key="2">
    <citation type="submission" date="2024-05" db="EMBL/GenBank/DDBJ databases">
        <authorList>
            <person name="Chen Y."/>
            <person name="Shah S."/>
            <person name="Dougan E. K."/>
            <person name="Thang M."/>
            <person name="Chan C."/>
        </authorList>
    </citation>
    <scope>NUCLEOTIDE SEQUENCE [LARGE SCALE GENOMIC DNA]</scope>
</reference>
<organism evidence="2">
    <name type="scientific">Cladocopium goreaui</name>
    <dbReference type="NCBI Taxonomy" id="2562237"/>
    <lineage>
        <taxon>Eukaryota</taxon>
        <taxon>Sar</taxon>
        <taxon>Alveolata</taxon>
        <taxon>Dinophyceae</taxon>
        <taxon>Suessiales</taxon>
        <taxon>Symbiodiniaceae</taxon>
        <taxon>Cladocopium</taxon>
    </lineage>
</organism>
<feature type="region of interest" description="Disordered" evidence="1">
    <location>
        <begin position="506"/>
        <end position="542"/>
    </location>
</feature>
<comment type="caution">
    <text evidence="2">The sequence shown here is derived from an EMBL/GenBank/DDBJ whole genome shotgun (WGS) entry which is preliminary data.</text>
</comment>
<protein>
    <submittedName>
        <fullName evidence="2">Uncharacterized protein</fullName>
    </submittedName>
</protein>
<proteinExistence type="predicted"/>
<feature type="compositionally biased region" description="Polar residues" evidence="1">
    <location>
        <begin position="279"/>
        <end position="288"/>
    </location>
</feature>
<dbReference type="EMBL" id="CAMXCT030006757">
    <property type="protein sequence ID" value="CAL4806880.1"/>
    <property type="molecule type" value="Genomic_DNA"/>
</dbReference>
<sequence>MWLRELEERSPADLRDAFGLKPCSPKELRQLPDSAFLGGKKTPGALPIYDPERKVSLQFLLASYKASEKSRERLRGEDSVVDLHRPFLRWLMKKARELQLLNSREVRRGLLAPQRLEAAAKSGEWRLSVEQNQAEASDEEGRQKQAQQRQKAVEEALRDATFKMELNFPQPKVTTPTAPEGATALLKERLSRQLESKKDKIDALSSHGQDLQTMADRLMAPSLSFDWDEPESDEDDNSKGILQVELPAAAANPEGRRALLREQIQRSVSFKQAKELSKTKSLSSNGSKSDVREAATPSKKRKTARTVLSDATEPERSEKTEMPQEDLPATVTIEVSEGSDSKSSEGQTASAASAPVDVTEVASEATQKATDPPERDEICSAPAGGDEAEAEGRSGDDEGADTAAAGPGGVEISPTLHFVAEEPEVPGDRLEISPTLPFDIDASALQEACGVEDGASAAPAVTALAPAVAMEARAEEEDAEEPTSEEDEEIKADTRLVRERAWLRHKRQMQAAQGQEDDDEAFGPVGRAPKRRAKASILMGAV</sequence>
<keyword evidence="4" id="KW-1185">Reference proteome</keyword>
<evidence type="ECO:0000313" key="2">
    <source>
        <dbReference type="EMBL" id="CAI4019568.1"/>
    </source>
</evidence>
<evidence type="ECO:0000313" key="3">
    <source>
        <dbReference type="EMBL" id="CAL4806880.1"/>
    </source>
</evidence>
<dbReference type="OrthoDB" id="438226at2759"/>
<evidence type="ECO:0000313" key="4">
    <source>
        <dbReference type="Proteomes" id="UP001152797"/>
    </source>
</evidence>
<dbReference type="AlphaFoldDB" id="A0A9P1M598"/>
<feature type="region of interest" description="Disordered" evidence="1">
    <location>
        <begin position="469"/>
        <end position="493"/>
    </location>
</feature>
<dbReference type="EMBL" id="CAMXCT010006757">
    <property type="protein sequence ID" value="CAI4019568.1"/>
    <property type="molecule type" value="Genomic_DNA"/>
</dbReference>
<feature type="region of interest" description="Disordered" evidence="1">
    <location>
        <begin position="129"/>
        <end position="149"/>
    </location>
</feature>
<feature type="region of interest" description="Disordered" evidence="1">
    <location>
        <begin position="269"/>
        <end position="413"/>
    </location>
</feature>
<gene>
    <name evidence="2" type="ORF">C1SCF055_LOCUS44062</name>
</gene>
<accession>A0A9P1M598</accession>
<dbReference type="EMBL" id="CAMXCT020006757">
    <property type="protein sequence ID" value="CAL1172943.1"/>
    <property type="molecule type" value="Genomic_DNA"/>
</dbReference>
<name>A0A9P1M598_9DINO</name>
<reference evidence="2" key="1">
    <citation type="submission" date="2022-10" db="EMBL/GenBank/DDBJ databases">
        <authorList>
            <person name="Chen Y."/>
            <person name="Dougan E. K."/>
            <person name="Chan C."/>
            <person name="Rhodes N."/>
            <person name="Thang M."/>
        </authorList>
    </citation>
    <scope>NUCLEOTIDE SEQUENCE</scope>
</reference>
<dbReference type="Proteomes" id="UP001152797">
    <property type="component" value="Unassembled WGS sequence"/>
</dbReference>